<dbReference type="GO" id="GO:0046514">
    <property type="term" value="P:ceramide catabolic process"/>
    <property type="evidence" value="ECO:0007669"/>
    <property type="project" value="InterPro"/>
</dbReference>
<dbReference type="EMBL" id="VWZI01000261">
    <property type="protein sequence ID" value="NXG40672.1"/>
    <property type="molecule type" value="Genomic_DNA"/>
</dbReference>
<keyword evidence="3" id="KW-0862">Zinc</keyword>
<dbReference type="AlphaFoldDB" id="A0A7K9BLQ8"/>
<comment type="cofactor">
    <cofactor evidence="3">
        <name>Zn(2+)</name>
        <dbReference type="ChEBI" id="CHEBI:29105"/>
    </cofactor>
    <text evidence="3">Binds 1 zinc ion per subunit.</text>
</comment>
<name>A0A7K9BLQ8_9PICI</name>
<dbReference type="InterPro" id="IPR031329">
    <property type="entry name" value="NEUT/ALK_ceramidase_N"/>
</dbReference>
<dbReference type="EC" id="3.5.1.23" evidence="4"/>
<dbReference type="GO" id="GO:0042759">
    <property type="term" value="P:long-chain fatty acid biosynthetic process"/>
    <property type="evidence" value="ECO:0007669"/>
    <property type="project" value="TreeGrafter"/>
</dbReference>
<keyword evidence="3" id="KW-0479">Metal-binding</keyword>
<feature type="binding site" evidence="3">
    <location>
        <position position="182"/>
    </location>
    <ligand>
        <name>Zn(2+)</name>
        <dbReference type="ChEBI" id="CHEBI:29105"/>
    </ligand>
</feature>
<feature type="binding site" evidence="3">
    <location>
        <position position="73"/>
    </location>
    <ligand>
        <name>Zn(2+)</name>
        <dbReference type="ChEBI" id="CHEBI:29105"/>
    </ligand>
</feature>
<dbReference type="InterPro" id="IPR006823">
    <property type="entry name" value="Ceramidase_alk"/>
</dbReference>
<dbReference type="GO" id="GO:0005576">
    <property type="term" value="C:extracellular region"/>
    <property type="evidence" value="ECO:0007669"/>
    <property type="project" value="TreeGrafter"/>
</dbReference>
<evidence type="ECO:0000256" key="4">
    <source>
        <dbReference type="RuleBase" id="RU366019"/>
    </source>
</evidence>
<dbReference type="GO" id="GO:0016020">
    <property type="term" value="C:membrane"/>
    <property type="evidence" value="ECO:0007669"/>
    <property type="project" value="GOC"/>
</dbReference>
<keyword evidence="4" id="KW-0378">Hydrolase</keyword>
<keyword evidence="4" id="KW-0443">Lipid metabolism</keyword>
<gene>
    <name evidence="6" type="primary">Asah2_0</name>
    <name evidence="6" type="ORF">PSIHAE_R05726</name>
</gene>
<evidence type="ECO:0000256" key="1">
    <source>
        <dbReference type="ARBA" id="ARBA00019235"/>
    </source>
</evidence>
<proteinExistence type="inferred from homology"/>
<evidence type="ECO:0000313" key="7">
    <source>
        <dbReference type="Proteomes" id="UP000574528"/>
    </source>
</evidence>
<accession>A0A7K9BLQ8</accession>
<dbReference type="Proteomes" id="UP000574528">
    <property type="component" value="Unassembled WGS sequence"/>
</dbReference>
<dbReference type="PANTHER" id="PTHR12670:SF1">
    <property type="entry name" value="NEUTRAL CERAMIDASE"/>
    <property type="match status" value="1"/>
</dbReference>
<evidence type="ECO:0000256" key="3">
    <source>
        <dbReference type="PIRSR" id="PIRSR606823-2"/>
    </source>
</evidence>
<keyword evidence="7" id="KW-1185">Reference proteome</keyword>
<comment type="similarity">
    <text evidence="4">Belongs to the neutral ceramidase family.</text>
</comment>
<evidence type="ECO:0000256" key="2">
    <source>
        <dbReference type="PIRSR" id="PIRSR606823-1"/>
    </source>
</evidence>
<dbReference type="OrthoDB" id="191371at2759"/>
<dbReference type="GO" id="GO:0017040">
    <property type="term" value="F:N-acylsphingosine amidohydrolase activity"/>
    <property type="evidence" value="ECO:0007669"/>
    <property type="project" value="UniProtKB-UniRule"/>
</dbReference>
<feature type="non-terminal residue" evidence="6">
    <location>
        <position position="1"/>
    </location>
</feature>
<comment type="catalytic activity">
    <reaction evidence="4">
        <text>an N-acylsphing-4-enine + H2O = sphing-4-enine + a fatty acid</text>
        <dbReference type="Rhea" id="RHEA:20856"/>
        <dbReference type="ChEBI" id="CHEBI:15377"/>
        <dbReference type="ChEBI" id="CHEBI:28868"/>
        <dbReference type="ChEBI" id="CHEBI:52639"/>
        <dbReference type="ChEBI" id="CHEBI:57756"/>
        <dbReference type="EC" id="3.5.1.23"/>
    </reaction>
</comment>
<sequence>GYANPEQVGGGLLSRLYSRAFIVADPGDSRRVVFVSADIGMVSQKLRLEVLKKLKAKYGDLYRQDNVILSGTHTHSGPGGYFQYTLFWITSKGLIRPALNAIVNGIVKSIDKAHQSVKKGRIFINRGTVDNSQINRSPFSYLENPVSERSRYAFDTDKEMVVLKMVDEQGQDLGLISWFAVHPVSMNNSNHLVNSDNVGYASYLLEQEKNKGMLPGEGSFVAAFASSNLGDVSPNTKGPFCVNTGESCNNPQSTCPMGGATMCMAMGPGGDMLESTRIIGQNIYSKARELYEEASQEVTGALGTAHQWVNMSSVTVELNSTHTVQTCKPALGHSFAAGTIDGVGAFNFTQGSVEGDPFWDEIRDMLMGEPSNETKACHRPKPILFSTGEMSWPHPWHPDIVDVQIATIGSLAIVAVPGEFT</sequence>
<dbReference type="Pfam" id="PF04734">
    <property type="entry name" value="Ceramidase_alk"/>
    <property type="match status" value="1"/>
</dbReference>
<feature type="binding site" evidence="3">
    <location>
        <position position="419"/>
    </location>
    <ligand>
        <name>Zn(2+)</name>
        <dbReference type="ChEBI" id="CHEBI:29105"/>
    </ligand>
</feature>
<organism evidence="6 7">
    <name type="scientific">Psilopogon haemacephalus</name>
    <name type="common">coppersmith barbet</name>
    <dbReference type="NCBI Taxonomy" id="2585815"/>
    <lineage>
        <taxon>Eukaryota</taxon>
        <taxon>Metazoa</taxon>
        <taxon>Chordata</taxon>
        <taxon>Craniata</taxon>
        <taxon>Vertebrata</taxon>
        <taxon>Euteleostomi</taxon>
        <taxon>Archelosauria</taxon>
        <taxon>Archosauria</taxon>
        <taxon>Dinosauria</taxon>
        <taxon>Saurischia</taxon>
        <taxon>Theropoda</taxon>
        <taxon>Coelurosauria</taxon>
        <taxon>Aves</taxon>
        <taxon>Neognathae</taxon>
        <taxon>Neoaves</taxon>
        <taxon>Telluraves</taxon>
        <taxon>Coraciimorphae</taxon>
        <taxon>Piciformes</taxon>
        <taxon>Megalaimidae</taxon>
        <taxon>Psilopogon</taxon>
    </lineage>
</organism>
<dbReference type="PANTHER" id="PTHR12670">
    <property type="entry name" value="CERAMIDASE"/>
    <property type="match status" value="1"/>
</dbReference>
<reference evidence="6 7" key="1">
    <citation type="submission" date="2019-09" db="EMBL/GenBank/DDBJ databases">
        <title>Bird 10,000 Genomes (B10K) Project - Family phase.</title>
        <authorList>
            <person name="Zhang G."/>
        </authorList>
    </citation>
    <scope>NUCLEOTIDE SEQUENCE [LARGE SCALE GENOMIC DNA]</scope>
    <source>
        <strain evidence="6">B10K-DU-001-24</strain>
        <tissue evidence="6">Muscle</tissue>
    </source>
</reference>
<comment type="caution">
    <text evidence="6">The sequence shown here is derived from an EMBL/GenBank/DDBJ whole genome shotgun (WGS) entry which is preliminary data.</text>
</comment>
<protein>
    <recommendedName>
        <fullName evidence="1 4">Neutral ceramidase</fullName>
        <ecNumber evidence="4">3.5.1.23</ecNumber>
    </recommendedName>
</protein>
<evidence type="ECO:0000313" key="6">
    <source>
        <dbReference type="EMBL" id="NXG40672.1"/>
    </source>
</evidence>
<keyword evidence="4" id="KW-0746">Sphingolipid metabolism</keyword>
<feature type="active site" description="Nucleophile" evidence="2">
    <location>
        <position position="233"/>
    </location>
</feature>
<dbReference type="GO" id="GO:0046512">
    <property type="term" value="P:sphingosine biosynthetic process"/>
    <property type="evidence" value="ECO:0007669"/>
    <property type="project" value="TreeGrafter"/>
</dbReference>
<feature type="non-terminal residue" evidence="6">
    <location>
        <position position="421"/>
    </location>
</feature>
<evidence type="ECO:0000259" key="5">
    <source>
        <dbReference type="Pfam" id="PF04734"/>
    </source>
</evidence>
<feature type="domain" description="Neutral/alkaline non-lysosomal ceramidase N-terminal" evidence="5">
    <location>
        <begin position="1"/>
        <end position="421"/>
    </location>
</feature>
<dbReference type="GO" id="GO:0046872">
    <property type="term" value="F:metal ion binding"/>
    <property type="evidence" value="ECO:0007669"/>
    <property type="project" value="UniProtKB-KW"/>
</dbReference>